<keyword evidence="4" id="KW-0479">Metal-binding</keyword>
<keyword evidence="6" id="KW-0378">Hydrolase</keyword>
<dbReference type="Gene3D" id="3.60.10.10">
    <property type="entry name" value="Endonuclease/exonuclease/phosphatase"/>
    <property type="match status" value="1"/>
</dbReference>
<evidence type="ECO:0000313" key="10">
    <source>
        <dbReference type="EMBL" id="OGK39190.1"/>
    </source>
</evidence>
<evidence type="ECO:0000256" key="3">
    <source>
        <dbReference type="ARBA" id="ARBA00022722"/>
    </source>
</evidence>
<dbReference type="GO" id="GO:0046872">
    <property type="term" value="F:metal ion binding"/>
    <property type="evidence" value="ECO:0007669"/>
    <property type="project" value="UniProtKB-KW"/>
</dbReference>
<comment type="cofactor">
    <cofactor evidence="2">
        <name>Mg(2+)</name>
        <dbReference type="ChEBI" id="CHEBI:18420"/>
    </cofactor>
</comment>
<keyword evidence="3" id="KW-0540">Nuclease</keyword>
<comment type="cofactor">
    <cofactor evidence="1">
        <name>Mn(2+)</name>
        <dbReference type="ChEBI" id="CHEBI:29035"/>
    </cofactor>
</comment>
<dbReference type="PANTHER" id="PTHR15822">
    <property type="entry name" value="TRAF AND TNF RECEPTOR-ASSOCIATED PROTEIN"/>
    <property type="match status" value="1"/>
</dbReference>
<dbReference type="EMBL" id="MGAE01000024">
    <property type="protein sequence ID" value="OGK39190.1"/>
    <property type="molecule type" value="Genomic_DNA"/>
</dbReference>
<evidence type="ECO:0000256" key="7">
    <source>
        <dbReference type="ARBA" id="ARBA00022842"/>
    </source>
</evidence>
<gene>
    <name evidence="10" type="ORF">A3F34_00415</name>
</gene>
<keyword evidence="8" id="KW-0234">DNA repair</keyword>
<reference evidence="10 11" key="1">
    <citation type="journal article" date="2016" name="Nat. Commun.">
        <title>Thousands of microbial genomes shed light on interconnected biogeochemical processes in an aquifer system.</title>
        <authorList>
            <person name="Anantharaman K."/>
            <person name="Brown C.T."/>
            <person name="Hug L.A."/>
            <person name="Sharon I."/>
            <person name="Castelle C.J."/>
            <person name="Probst A.J."/>
            <person name="Thomas B.C."/>
            <person name="Singh A."/>
            <person name="Wilkins M.J."/>
            <person name="Karaoz U."/>
            <person name="Brodie E.L."/>
            <person name="Williams K.H."/>
            <person name="Hubbard S.S."/>
            <person name="Banfield J.F."/>
        </authorList>
    </citation>
    <scope>NUCLEOTIDE SEQUENCE [LARGE SCALE GENOMIC DNA]</scope>
</reference>
<dbReference type="GO" id="GO:0004518">
    <property type="term" value="F:nuclease activity"/>
    <property type="evidence" value="ECO:0007669"/>
    <property type="project" value="UniProtKB-KW"/>
</dbReference>
<dbReference type="InterPro" id="IPR005135">
    <property type="entry name" value="Endo/exonuclease/phosphatase"/>
</dbReference>
<dbReference type="SUPFAM" id="SSF56219">
    <property type="entry name" value="DNase I-like"/>
    <property type="match status" value="1"/>
</dbReference>
<dbReference type="InterPro" id="IPR051547">
    <property type="entry name" value="TDP2-like"/>
</dbReference>
<dbReference type="GO" id="GO:0006281">
    <property type="term" value="P:DNA repair"/>
    <property type="evidence" value="ECO:0007669"/>
    <property type="project" value="UniProtKB-KW"/>
</dbReference>
<evidence type="ECO:0000256" key="4">
    <source>
        <dbReference type="ARBA" id="ARBA00022723"/>
    </source>
</evidence>
<dbReference type="Pfam" id="PF03372">
    <property type="entry name" value="Exo_endo_phos"/>
    <property type="match status" value="1"/>
</dbReference>
<comment type="caution">
    <text evidence="10">The sequence shown here is derived from an EMBL/GenBank/DDBJ whole genome shotgun (WGS) entry which is preliminary data.</text>
</comment>
<evidence type="ECO:0000313" key="11">
    <source>
        <dbReference type="Proteomes" id="UP000179024"/>
    </source>
</evidence>
<evidence type="ECO:0000256" key="2">
    <source>
        <dbReference type="ARBA" id="ARBA00001946"/>
    </source>
</evidence>
<dbReference type="Proteomes" id="UP000179024">
    <property type="component" value="Unassembled WGS sequence"/>
</dbReference>
<evidence type="ECO:0000256" key="5">
    <source>
        <dbReference type="ARBA" id="ARBA00022763"/>
    </source>
</evidence>
<dbReference type="InterPro" id="IPR036691">
    <property type="entry name" value="Endo/exonu/phosph_ase_sf"/>
</dbReference>
<evidence type="ECO:0000259" key="9">
    <source>
        <dbReference type="Pfam" id="PF03372"/>
    </source>
</evidence>
<proteinExistence type="predicted"/>
<sequence>MVISLLTYNILHNKALKMVGKITEKYDPDIMLFQEIETADKNLAFVESLGYKLADYANSYLIHNRIYGVATFYKKSKLTFNEASTINLPFGLYEAFNFLLRGGRRHRTILKTEFKIAKNNKPIAIYNIHLTAKSTNTLRERQMEEIFQTLQLNNKPIIVAGDFNYVYRRKRFEDIFQKYDLHEATNNIFITYRDRWLKLFPVKSKNDYVLYHNIVHEETERINVPFSDHYPLISKFKIDP</sequence>
<feature type="domain" description="Endonuclease/exonuclease/phosphatase" evidence="9">
    <location>
        <begin position="6"/>
        <end position="229"/>
    </location>
</feature>
<keyword evidence="7" id="KW-0460">Magnesium</keyword>
<evidence type="ECO:0000256" key="1">
    <source>
        <dbReference type="ARBA" id="ARBA00001936"/>
    </source>
</evidence>
<organism evidence="10 11">
    <name type="scientific">Candidatus Roizmanbacteria bacterium RIFCSPHIGHO2_12_FULL_44_10</name>
    <dbReference type="NCBI Taxonomy" id="1802054"/>
    <lineage>
        <taxon>Bacteria</taxon>
        <taxon>Candidatus Roizmaniibacteriota</taxon>
    </lineage>
</organism>
<protein>
    <recommendedName>
        <fullName evidence="9">Endonuclease/exonuclease/phosphatase domain-containing protein</fullName>
    </recommendedName>
</protein>
<dbReference type="AlphaFoldDB" id="A0A1F7I738"/>
<evidence type="ECO:0000256" key="6">
    <source>
        <dbReference type="ARBA" id="ARBA00022801"/>
    </source>
</evidence>
<dbReference type="PANTHER" id="PTHR15822:SF4">
    <property type="entry name" value="TYROSYL-DNA PHOSPHODIESTERASE 2"/>
    <property type="match status" value="1"/>
</dbReference>
<keyword evidence="5" id="KW-0227">DNA damage</keyword>
<evidence type="ECO:0000256" key="8">
    <source>
        <dbReference type="ARBA" id="ARBA00023204"/>
    </source>
</evidence>
<name>A0A1F7I738_9BACT</name>
<dbReference type="GO" id="GO:0016787">
    <property type="term" value="F:hydrolase activity"/>
    <property type="evidence" value="ECO:0007669"/>
    <property type="project" value="UniProtKB-KW"/>
</dbReference>
<accession>A0A1F7I738</accession>